<reference evidence="8 10" key="2">
    <citation type="submission" date="2020-05" db="EMBL/GenBank/DDBJ databases">
        <authorList>
            <person name="Zhang R."/>
        </authorList>
    </citation>
    <scope>NUCLEOTIDE SEQUENCE [LARGE SCALE GENOMIC DNA]</scope>
    <source>
        <strain evidence="8 10">DSM 28986</strain>
    </source>
</reference>
<evidence type="ECO:0000313" key="9">
    <source>
        <dbReference type="Proteomes" id="UP000192050"/>
    </source>
</evidence>
<evidence type="ECO:0000256" key="4">
    <source>
        <dbReference type="ARBA" id="ARBA00023136"/>
    </source>
</evidence>
<feature type="transmembrane region" description="Helical" evidence="5">
    <location>
        <begin position="439"/>
        <end position="461"/>
    </location>
</feature>
<dbReference type="EMBL" id="CP015363">
    <property type="protein sequence ID" value="ARD84477.1"/>
    <property type="molecule type" value="Genomic_DNA"/>
</dbReference>
<feature type="transmembrane region" description="Helical" evidence="5">
    <location>
        <begin position="114"/>
        <end position="134"/>
    </location>
</feature>
<dbReference type="GO" id="GO:0031293">
    <property type="term" value="P:membrane protein intracellular domain proteolysis"/>
    <property type="evidence" value="ECO:0007669"/>
    <property type="project" value="TreeGrafter"/>
</dbReference>
<feature type="transmembrane region" description="Helical" evidence="5">
    <location>
        <begin position="182"/>
        <end position="202"/>
    </location>
</feature>
<keyword evidence="9" id="KW-1185">Reference proteome</keyword>
<dbReference type="GO" id="GO:0012505">
    <property type="term" value="C:endomembrane system"/>
    <property type="evidence" value="ECO:0007669"/>
    <property type="project" value="UniProtKB-SubCell"/>
</dbReference>
<feature type="domain" description="Peptidase M50" evidence="6">
    <location>
        <begin position="121"/>
        <end position="508"/>
    </location>
</feature>
<dbReference type="GO" id="GO:0016020">
    <property type="term" value="C:membrane"/>
    <property type="evidence" value="ECO:0007669"/>
    <property type="project" value="InterPro"/>
</dbReference>
<keyword evidence="7" id="KW-0482">Metalloprotease</keyword>
<feature type="transmembrane region" description="Helical" evidence="5">
    <location>
        <begin position="6"/>
        <end position="27"/>
    </location>
</feature>
<dbReference type="Proteomes" id="UP000546917">
    <property type="component" value="Unassembled WGS sequence"/>
</dbReference>
<evidence type="ECO:0000313" key="10">
    <source>
        <dbReference type="Proteomes" id="UP000546917"/>
    </source>
</evidence>
<dbReference type="Proteomes" id="UP000192050">
    <property type="component" value="Chromosome"/>
</dbReference>
<evidence type="ECO:0000256" key="1">
    <source>
        <dbReference type="ARBA" id="ARBA00004127"/>
    </source>
</evidence>
<dbReference type="PRINTS" id="PR01000">
    <property type="entry name" value="SREBPS2PTASE"/>
</dbReference>
<dbReference type="GeneID" id="84217164"/>
<dbReference type="InterPro" id="IPR008915">
    <property type="entry name" value="Peptidase_M50"/>
</dbReference>
<accession>A0A1V0N314</accession>
<feature type="transmembrane region" description="Helical" evidence="5">
    <location>
        <begin position="146"/>
        <end position="162"/>
    </location>
</feature>
<protein>
    <submittedName>
        <fullName evidence="7">Archaeal S2P/M50/PDZ group multipass membrane metalloprotease</fullName>
    </submittedName>
    <submittedName>
        <fullName evidence="8">Peptidase</fullName>
    </submittedName>
</protein>
<dbReference type="OrthoDB" id="15212at2157"/>
<reference evidence="7 9" key="1">
    <citation type="submission" date="2011-10" db="EMBL/GenBank/DDBJ databases">
        <title>Metabolic and evolutionary patterns in the extreme acidophile Ferroplasma acidiphilum.</title>
        <authorList>
            <person name="Golyshina O.V."/>
            <person name="Kozyavkin S.A."/>
            <person name="Tatusov R.L."/>
            <person name="Slesarev A.I."/>
            <person name="Golyshin P.N."/>
        </authorList>
    </citation>
    <scope>NUCLEOTIDE SEQUENCE [LARGE SCALE GENOMIC DNA]</scope>
    <source>
        <strain evidence="7">Berkeley</strain>
        <strain evidence="9">Y</strain>
    </source>
</reference>
<dbReference type="PANTHER" id="PTHR13325:SF3">
    <property type="entry name" value="MEMBRANE-BOUND TRANSCRIPTION FACTOR SITE-2 PROTEASE"/>
    <property type="match status" value="1"/>
</dbReference>
<dbReference type="CDD" id="cd06159">
    <property type="entry name" value="S2P-M50_PDZ_Arch"/>
    <property type="match status" value="1"/>
</dbReference>
<organism evidence="7 9">
    <name type="scientific">Ferroplasma acidiphilum</name>
    <dbReference type="NCBI Taxonomy" id="74969"/>
    <lineage>
        <taxon>Archaea</taxon>
        <taxon>Methanobacteriati</taxon>
        <taxon>Thermoplasmatota</taxon>
        <taxon>Thermoplasmata</taxon>
        <taxon>Thermoplasmatales</taxon>
        <taxon>Ferroplasmaceae</taxon>
        <taxon>Ferroplasma</taxon>
    </lineage>
</organism>
<dbReference type="PANTHER" id="PTHR13325">
    <property type="entry name" value="PROTEASE M50 MEMBRANE-BOUND TRANSCRIPTION FACTOR SITE 2 PROTEASE"/>
    <property type="match status" value="1"/>
</dbReference>
<keyword evidence="2 5" id="KW-0812">Transmembrane</keyword>
<keyword evidence="3 5" id="KW-1133">Transmembrane helix</keyword>
<dbReference type="Pfam" id="PF02163">
    <property type="entry name" value="Peptidase_M50"/>
    <property type="match status" value="1"/>
</dbReference>
<dbReference type="AlphaFoldDB" id="A0A1V0N314"/>
<dbReference type="KEGG" id="fai:FAD_0565"/>
<evidence type="ECO:0000256" key="3">
    <source>
        <dbReference type="ARBA" id="ARBA00022989"/>
    </source>
</evidence>
<dbReference type="EMBL" id="JABGBP010000018">
    <property type="protein sequence ID" value="NOL59351.1"/>
    <property type="molecule type" value="Genomic_DNA"/>
</dbReference>
<name>A0A1V0N314_9ARCH</name>
<gene>
    <name evidence="7" type="ORF">FAD_0565</name>
    <name evidence="8" type="ORF">HLB00_00665</name>
</gene>
<dbReference type="STRING" id="74969.FAD_0565"/>
<comment type="subcellular location">
    <subcellularLocation>
        <location evidence="1">Endomembrane system</location>
        <topology evidence="1">Multi-pass membrane protein</topology>
    </subcellularLocation>
</comment>
<keyword evidence="7" id="KW-0645">Protease</keyword>
<dbReference type="InterPro" id="IPR001193">
    <property type="entry name" value="MBTPS2"/>
</dbReference>
<sequence length="522" mass="56699">MNYNDIFLIILIVFSWIIIIIALAPAINKSKHFATMGPALMIRSTKNGGVLDAVAKHLPAKSLGKISTVLVVFGGLLAFGMLLYEAVLLTIIHIPTSAAPPLQDYLALPLINPFIPLGYGTASLVFAVVIHEMFHGIVARKHGIKVNSVGALFFIIPIGAFVEPDEKEIMAADPVVRRRIIAAGPGINLIIAAICIVLLVFVMMPASTPIHSGVYVDNSTTLYSGHAIPKGMEITSYGNLSGKQLNNLETTSMITPGLANITLFNGKTETNGSVPTGVAIVDLISGCPAAAANVSTDSIIYNISDAGHSHIIYNINTLGDVLDNITPGTTINMTVLTFHTGKTVPAYTTYTMKTVSTYHYYAKNDPTANKAAYKNESFIGVQIDYSGIGYESIDSLHSLVFGGQLVGPNFYETLGLPLLGLSPIPASLSHMFSTPFNSYIFFGITNTLYWFFWIDFLLGIMNALPLSILDGGQFFRDTLTIASRRDRLKFLRDENNVKKIYYAMGIFVFLLLMYIIIAPRII</sequence>
<evidence type="ECO:0000259" key="6">
    <source>
        <dbReference type="Pfam" id="PF02163"/>
    </source>
</evidence>
<keyword evidence="4 5" id="KW-0472">Membrane</keyword>
<feature type="transmembrane region" description="Helical" evidence="5">
    <location>
        <begin position="69"/>
        <end position="94"/>
    </location>
</feature>
<evidence type="ECO:0000313" key="7">
    <source>
        <dbReference type="EMBL" id="ARD84477.1"/>
    </source>
</evidence>
<dbReference type="RefSeq" id="WP_081141693.1">
    <property type="nucleotide sequence ID" value="NZ_CP015363.1"/>
</dbReference>
<evidence type="ECO:0000313" key="8">
    <source>
        <dbReference type="EMBL" id="NOL59351.1"/>
    </source>
</evidence>
<proteinExistence type="predicted"/>
<evidence type="ECO:0000256" key="2">
    <source>
        <dbReference type="ARBA" id="ARBA00022692"/>
    </source>
</evidence>
<dbReference type="GO" id="GO:0005737">
    <property type="term" value="C:cytoplasm"/>
    <property type="evidence" value="ECO:0007669"/>
    <property type="project" value="TreeGrafter"/>
</dbReference>
<dbReference type="GO" id="GO:0004222">
    <property type="term" value="F:metalloendopeptidase activity"/>
    <property type="evidence" value="ECO:0007669"/>
    <property type="project" value="InterPro"/>
</dbReference>
<feature type="transmembrane region" description="Helical" evidence="5">
    <location>
        <begin position="500"/>
        <end position="517"/>
    </location>
</feature>
<keyword evidence="7" id="KW-0378">Hydrolase</keyword>
<evidence type="ECO:0000256" key="5">
    <source>
        <dbReference type="SAM" id="Phobius"/>
    </source>
</evidence>